<evidence type="ECO:0000313" key="1">
    <source>
        <dbReference type="EMBL" id="KAH6937896.1"/>
    </source>
</evidence>
<name>A0ACB7SVB5_HYAAI</name>
<gene>
    <name evidence="1" type="ORF">HPB50_004978</name>
</gene>
<proteinExistence type="predicted"/>
<accession>A0ACB7SVB5</accession>
<reference evidence="1" key="1">
    <citation type="submission" date="2020-05" db="EMBL/GenBank/DDBJ databases">
        <title>Large-scale comparative analyses of tick genomes elucidate their genetic diversity and vector capacities.</title>
        <authorList>
            <person name="Jia N."/>
            <person name="Wang J."/>
            <person name="Shi W."/>
            <person name="Du L."/>
            <person name="Sun Y."/>
            <person name="Zhan W."/>
            <person name="Jiang J."/>
            <person name="Wang Q."/>
            <person name="Zhang B."/>
            <person name="Ji P."/>
            <person name="Sakyi L.B."/>
            <person name="Cui X."/>
            <person name="Yuan T."/>
            <person name="Jiang B."/>
            <person name="Yang W."/>
            <person name="Lam T.T.-Y."/>
            <person name="Chang Q."/>
            <person name="Ding S."/>
            <person name="Wang X."/>
            <person name="Zhu J."/>
            <person name="Ruan X."/>
            <person name="Zhao L."/>
            <person name="Wei J."/>
            <person name="Que T."/>
            <person name="Du C."/>
            <person name="Cheng J."/>
            <person name="Dai P."/>
            <person name="Han X."/>
            <person name="Huang E."/>
            <person name="Gao Y."/>
            <person name="Liu J."/>
            <person name="Shao H."/>
            <person name="Ye R."/>
            <person name="Li L."/>
            <person name="Wei W."/>
            <person name="Wang X."/>
            <person name="Wang C."/>
            <person name="Yang T."/>
            <person name="Huo Q."/>
            <person name="Li W."/>
            <person name="Guo W."/>
            <person name="Chen H."/>
            <person name="Zhou L."/>
            <person name="Ni X."/>
            <person name="Tian J."/>
            <person name="Zhou Y."/>
            <person name="Sheng Y."/>
            <person name="Liu T."/>
            <person name="Pan Y."/>
            <person name="Xia L."/>
            <person name="Li J."/>
            <person name="Zhao F."/>
            <person name="Cao W."/>
        </authorList>
    </citation>
    <scope>NUCLEOTIDE SEQUENCE</scope>
    <source>
        <strain evidence="1">Hyas-2018</strain>
    </source>
</reference>
<evidence type="ECO:0000313" key="2">
    <source>
        <dbReference type="Proteomes" id="UP000821845"/>
    </source>
</evidence>
<comment type="caution">
    <text evidence="1">The sequence shown here is derived from an EMBL/GenBank/DDBJ whole genome shotgun (WGS) entry which is preliminary data.</text>
</comment>
<keyword evidence="2" id="KW-1185">Reference proteome</keyword>
<organism evidence="1 2">
    <name type="scientific">Hyalomma asiaticum</name>
    <name type="common">Tick</name>
    <dbReference type="NCBI Taxonomy" id="266040"/>
    <lineage>
        <taxon>Eukaryota</taxon>
        <taxon>Metazoa</taxon>
        <taxon>Ecdysozoa</taxon>
        <taxon>Arthropoda</taxon>
        <taxon>Chelicerata</taxon>
        <taxon>Arachnida</taxon>
        <taxon>Acari</taxon>
        <taxon>Parasitiformes</taxon>
        <taxon>Ixodida</taxon>
        <taxon>Ixodoidea</taxon>
        <taxon>Ixodidae</taxon>
        <taxon>Hyalomminae</taxon>
        <taxon>Hyalomma</taxon>
    </lineage>
</organism>
<dbReference type="Proteomes" id="UP000821845">
    <property type="component" value="Chromosome 2"/>
</dbReference>
<dbReference type="EMBL" id="CM023482">
    <property type="protein sequence ID" value="KAH6937896.1"/>
    <property type="molecule type" value="Genomic_DNA"/>
</dbReference>
<sequence length="112" mass="12624">MHPVPHHKSRVQSVWPQIQETFAAEDFADFVNFDDGIVDGEQLTDDEISALMKNSSDPQSEEDSSEEAEASVKLSSSQAMDHLKALKGYFLQQQRGFTAEVLQLTDMQHKEL</sequence>
<protein>
    <submittedName>
        <fullName evidence="1">Uncharacterized protein</fullName>
    </submittedName>
</protein>